<reference evidence="1 2" key="1">
    <citation type="submission" date="2022-05" db="EMBL/GenBank/DDBJ databases">
        <authorList>
            <person name="Park J.-S."/>
        </authorList>
    </citation>
    <scope>NUCLEOTIDE SEQUENCE [LARGE SCALE GENOMIC DNA]</scope>
    <source>
        <strain evidence="1 2">2012CJ34-2</strain>
    </source>
</reference>
<evidence type="ECO:0000313" key="1">
    <source>
        <dbReference type="EMBL" id="MCL6269864.1"/>
    </source>
</evidence>
<name>A0ABT0PER0_9GAMM</name>
<dbReference type="SUPFAM" id="SSF54001">
    <property type="entry name" value="Cysteine proteinases"/>
    <property type="match status" value="1"/>
</dbReference>
<dbReference type="EMBL" id="JAMFLX010000008">
    <property type="protein sequence ID" value="MCL6269864.1"/>
    <property type="molecule type" value="Genomic_DNA"/>
</dbReference>
<protein>
    <recommendedName>
        <fullName evidence="3">Lipo-like protein</fullName>
    </recommendedName>
</protein>
<dbReference type="InterPro" id="IPR038765">
    <property type="entry name" value="Papain-like_cys_pep_sf"/>
</dbReference>
<proteinExistence type="predicted"/>
<accession>A0ABT0PER0</accession>
<evidence type="ECO:0008006" key="3">
    <source>
        <dbReference type="Google" id="ProtNLM"/>
    </source>
</evidence>
<comment type="caution">
    <text evidence="1">The sequence shown here is derived from an EMBL/GenBank/DDBJ whole genome shotgun (WGS) entry which is preliminary data.</text>
</comment>
<sequence length="306" mass="35959">MIQGRISQIFPSLRHNLLFRCTSWLTYESEVSRHALSDFDEIRHELKPCDVVLVEGRSRVARIIQRLTFSRWSHAMLYIGRLEDIEDEELSALVRKHFDRDLSSSRNPQLIIESEFGIGTVTRPLSIYRGEHLRICRPQGLVQSDRYDVLKYAASRLGQEYDIRQIIDLCRLLLPTRLLPRRWRSTLFRNPEPWSRTTCATLIAEAFSFVNFPVRPLVVKDQDSQRLYQRNPKHCTPGDFDYSPWFQVNKFPSPQTGTQGFYKRLPWQKGKLQKDNLDHSHLDQLTIQSLKQLRQGKHLTEKQAAD</sequence>
<dbReference type="Proteomes" id="UP001203338">
    <property type="component" value="Unassembled WGS sequence"/>
</dbReference>
<evidence type="ECO:0000313" key="2">
    <source>
        <dbReference type="Proteomes" id="UP001203338"/>
    </source>
</evidence>
<organism evidence="1 2">
    <name type="scientific">Parendozoicomonas callyspongiae</name>
    <dbReference type="NCBI Taxonomy" id="2942213"/>
    <lineage>
        <taxon>Bacteria</taxon>
        <taxon>Pseudomonadati</taxon>
        <taxon>Pseudomonadota</taxon>
        <taxon>Gammaproteobacteria</taxon>
        <taxon>Oceanospirillales</taxon>
        <taxon>Endozoicomonadaceae</taxon>
        <taxon>Parendozoicomonas</taxon>
    </lineage>
</organism>
<dbReference type="Gene3D" id="3.90.1720.10">
    <property type="entry name" value="endopeptidase domain like (from Nostoc punctiforme)"/>
    <property type="match status" value="1"/>
</dbReference>
<keyword evidence="2" id="KW-1185">Reference proteome</keyword>
<dbReference type="RefSeq" id="WP_249698967.1">
    <property type="nucleotide sequence ID" value="NZ_JAMFLX010000008.1"/>
</dbReference>
<gene>
    <name evidence="1" type="ORF">M3P05_07905</name>
</gene>